<dbReference type="GO" id="GO:0016787">
    <property type="term" value="F:hydrolase activity"/>
    <property type="evidence" value="ECO:0007669"/>
    <property type="project" value="UniProtKB-KW"/>
</dbReference>
<evidence type="ECO:0000256" key="1">
    <source>
        <dbReference type="SAM" id="SignalP"/>
    </source>
</evidence>
<evidence type="ECO:0000313" key="3">
    <source>
        <dbReference type="Proteomes" id="UP000549617"/>
    </source>
</evidence>
<feature type="signal peptide" evidence="1">
    <location>
        <begin position="1"/>
        <end position="21"/>
    </location>
</feature>
<sequence>MRILILAATIAISTLPSLALAQAAPAAVAAVAGGYSVEETDVGTLIDDPAAKAVLDKYLPGFSGNDQVAMARSMTLKMLQQYAPDTFTDKALTDIQTELNKLPKK</sequence>
<keyword evidence="3" id="KW-1185">Reference proteome</keyword>
<keyword evidence="1" id="KW-0732">Signal</keyword>
<dbReference type="EMBL" id="JACIJC010000002">
    <property type="protein sequence ID" value="MBB5685357.1"/>
    <property type="molecule type" value="Genomic_DNA"/>
</dbReference>
<reference evidence="2 3" key="1">
    <citation type="submission" date="2020-08" db="EMBL/GenBank/DDBJ databases">
        <title>Genomic Encyclopedia of Type Strains, Phase IV (KMG-IV): sequencing the most valuable type-strain genomes for metagenomic binning, comparative biology and taxonomic classification.</title>
        <authorList>
            <person name="Goeker M."/>
        </authorList>
    </citation>
    <scope>NUCLEOTIDE SEQUENCE [LARGE SCALE GENOMIC DNA]</scope>
    <source>
        <strain evidence="2 3">DSM 25079</strain>
    </source>
</reference>
<dbReference type="Proteomes" id="UP000549617">
    <property type="component" value="Unassembled WGS sequence"/>
</dbReference>
<organism evidence="2 3">
    <name type="scientific">Sphingobium boeckii</name>
    <dbReference type="NCBI Taxonomy" id="1082345"/>
    <lineage>
        <taxon>Bacteria</taxon>
        <taxon>Pseudomonadati</taxon>
        <taxon>Pseudomonadota</taxon>
        <taxon>Alphaproteobacteria</taxon>
        <taxon>Sphingomonadales</taxon>
        <taxon>Sphingomonadaceae</taxon>
        <taxon>Sphingobium</taxon>
    </lineage>
</organism>
<proteinExistence type="predicted"/>
<feature type="chain" id="PRO_5030978646" evidence="1">
    <location>
        <begin position="22"/>
        <end position="105"/>
    </location>
</feature>
<protein>
    <submittedName>
        <fullName evidence="2">Para-nitrobenzyl esterase</fullName>
        <ecNumber evidence="2">3.1.1.-</ecNumber>
    </submittedName>
</protein>
<dbReference type="EC" id="3.1.1.-" evidence="2"/>
<evidence type="ECO:0000313" key="2">
    <source>
        <dbReference type="EMBL" id="MBB5685357.1"/>
    </source>
</evidence>
<comment type="caution">
    <text evidence="2">The sequence shown here is derived from an EMBL/GenBank/DDBJ whole genome shotgun (WGS) entry which is preliminary data.</text>
</comment>
<dbReference type="RefSeq" id="WP_184016631.1">
    <property type="nucleotide sequence ID" value="NZ_JACIJC010000002.1"/>
</dbReference>
<name>A0A7W9AGQ5_9SPHN</name>
<keyword evidence="2" id="KW-0378">Hydrolase</keyword>
<dbReference type="AlphaFoldDB" id="A0A7W9AGQ5"/>
<accession>A0A7W9AGQ5</accession>
<gene>
    <name evidence="2" type="ORF">FHS49_001365</name>
</gene>